<feature type="coiled-coil region" evidence="4">
    <location>
        <begin position="696"/>
        <end position="730"/>
    </location>
</feature>
<dbReference type="GO" id="GO:0003777">
    <property type="term" value="F:microtubule motor activity"/>
    <property type="evidence" value="ECO:0007669"/>
    <property type="project" value="InterPro"/>
</dbReference>
<dbReference type="Pfam" id="PF00307">
    <property type="entry name" value="CH"/>
    <property type="match status" value="1"/>
</dbReference>
<dbReference type="Gene3D" id="3.40.850.10">
    <property type="entry name" value="Kinesin motor domain"/>
    <property type="match status" value="2"/>
</dbReference>
<name>A0A2H5QQR2_CITUN</name>
<keyword evidence="4" id="KW-0175">Coiled coil</keyword>
<dbReference type="EMBL" id="BDQV01000641">
    <property type="protein sequence ID" value="GAY66957.1"/>
    <property type="molecule type" value="Genomic_DNA"/>
</dbReference>
<dbReference type="PRINTS" id="PR00380">
    <property type="entry name" value="KINESINHEAVY"/>
</dbReference>
<accession>A0A2H5QQR2</accession>
<dbReference type="InterPro" id="IPR031852">
    <property type="entry name" value="Vik1/Cik1_MT-bd"/>
</dbReference>
<dbReference type="SMART" id="SM00129">
    <property type="entry name" value="KISc"/>
    <property type="match status" value="1"/>
</dbReference>
<dbReference type="CDD" id="cd21203">
    <property type="entry name" value="CH_AtKIN14-like"/>
    <property type="match status" value="1"/>
</dbReference>
<keyword evidence="3" id="KW-0547">Nucleotide-binding</keyword>
<feature type="region of interest" description="Disordered" evidence="5">
    <location>
        <begin position="883"/>
        <end position="902"/>
    </location>
</feature>
<dbReference type="AlphaFoldDB" id="A0A2H5QQR2"/>
<feature type="compositionally biased region" description="Polar residues" evidence="5">
    <location>
        <begin position="857"/>
        <end position="873"/>
    </location>
</feature>
<keyword evidence="3" id="KW-0067">ATP-binding</keyword>
<evidence type="ECO:0000256" key="2">
    <source>
        <dbReference type="ARBA" id="ARBA00023175"/>
    </source>
</evidence>
<dbReference type="GO" id="GO:0015630">
    <property type="term" value="C:microtubule cytoskeleton"/>
    <property type="evidence" value="ECO:0007669"/>
    <property type="project" value="TreeGrafter"/>
</dbReference>
<comment type="similarity">
    <text evidence="1">Belongs to the TRAFAC class myosin-kinesin ATPase superfamily. Kinesin family. KIN-14 subfamily.</text>
</comment>
<dbReference type="InterPro" id="IPR001752">
    <property type="entry name" value="Kinesin_motor_dom"/>
</dbReference>
<proteinExistence type="inferred from homology"/>
<feature type="domain" description="Kinesin motor" evidence="7">
    <location>
        <begin position="400"/>
        <end position="689"/>
    </location>
</feature>
<feature type="region of interest" description="Disordered" evidence="5">
    <location>
        <begin position="853"/>
        <end position="873"/>
    </location>
</feature>
<dbReference type="Pfam" id="PF00225">
    <property type="entry name" value="Kinesin"/>
    <property type="match status" value="1"/>
</dbReference>
<dbReference type="InterPro" id="IPR001715">
    <property type="entry name" value="CH_dom"/>
</dbReference>
<dbReference type="Proteomes" id="UP000236630">
    <property type="component" value="Unassembled WGS sequence"/>
</dbReference>
<feature type="binding site" evidence="3">
    <location>
        <begin position="482"/>
        <end position="489"/>
    </location>
    <ligand>
        <name>ATP</name>
        <dbReference type="ChEBI" id="CHEBI:30616"/>
    </ligand>
</feature>
<feature type="coiled-coil region" evidence="4">
    <location>
        <begin position="331"/>
        <end position="358"/>
    </location>
</feature>
<dbReference type="PANTHER" id="PTHR47972:SF4">
    <property type="entry name" value="KINESIN-LIKE PROTEIN KIN-14L"/>
    <property type="match status" value="1"/>
</dbReference>
<dbReference type="InterPro" id="IPR027640">
    <property type="entry name" value="Kinesin-like_fam"/>
</dbReference>
<feature type="region of interest" description="Disordered" evidence="5">
    <location>
        <begin position="919"/>
        <end position="1000"/>
    </location>
</feature>
<gene>
    <name evidence="8" type="ORF">CUMW_252960</name>
</gene>
<feature type="compositionally biased region" description="Low complexity" evidence="5">
    <location>
        <begin position="941"/>
        <end position="958"/>
    </location>
</feature>
<dbReference type="FunFam" id="1.10.418.10:FF:000073">
    <property type="entry name" value="Kinesin-like protein KIN-14L"/>
    <property type="match status" value="1"/>
</dbReference>
<evidence type="ECO:0000313" key="8">
    <source>
        <dbReference type="EMBL" id="GAY66957.1"/>
    </source>
</evidence>
<sequence>MEDSRRRSGLHDFNLASRKAEESAWRRFEAAEWLENLVGPLGVSSEPSEREFISCLRNGLILCNAINKINPGTVTKVVENSSYIQSFSRESQPPPAYQYFENVRNFLVAVEELKLPAFEASDLERDTLEAGSAAKIVDCILSLKSYHEWKQMSCENGFYKPAKTLLVLQSASRPSRASTVITSGSSRHLDMSALSEKQLPVNGENLKLEDLIVKVIAECMIGAKENLDENLLASFHNRSLDSFKLLTKVLSSCSKQLQTEYPEPMLLLHKALCNIVIPVQMQLKSMFEAFLKGSRLQTHVTSSPEDLPVLGISQCCRACLMKGNCKHRQLLQMQEKELVDLKDLLSRTKKEFKDLELQLHSDLEDLGNQVQEMSSAALGYHRVVNENRKLYNMVQDLKGNIRVYCRVRPSFRAETKNVIEFIGEDGSLVILDPLKARKEGRKVFQFNHVFGPTATQDDVFKDTQPLIRSVMDGYNVCIFAYGQTGSGKTHTMSGPSGGMQKDRGINYLALEDLFHISKIRSCASENGLNLPDATMHSVKSTADVLRLMKLGEVNRAVSSTAINNRSSRSHSVLTIHVHGKDTSGSILRSCLHLVDLAGSERVDKSEVTGDRLKEAQYINKSLSCLGDVITALAQKNSHIPYRNSKLTLLLQDSLGGRAKTLMFAHVSPEVDSFGETVSTLKFAQRVSTVELGAARVNKESNEVMQLKEQIESLKKALANKEAQKAIAVTERTPPRTRRLSIESLSAVKTEKVINSQEKKGTKTPSVPTRARRLSLEGPRYGIKENIQVKVSDSVSKPLQLGSASRQKFDQFQAVSTPYEHWSSNDVSIIDANHHNNVPKSPNFSYRKRAVKSDNRPLISSHQLPNTPEPQISARNEVQIEKQSELTLSTEPRTTNGKGSQIRKSLRTIGKLINGSEKRNQQNLILPTKGAGKINDGNSPVRTSTRSLRRQSLTGTEASGSDRSRRSSLGGKPTESNANDYRNAKTPPPIRPSAQTTKRWM</sequence>
<dbReference type="SUPFAM" id="SSF47576">
    <property type="entry name" value="Calponin-homology domain, CH-domain"/>
    <property type="match status" value="1"/>
</dbReference>
<evidence type="ECO:0000256" key="1">
    <source>
        <dbReference type="ARBA" id="ARBA00010899"/>
    </source>
</evidence>
<evidence type="ECO:0000259" key="6">
    <source>
        <dbReference type="PROSITE" id="PS50021"/>
    </source>
</evidence>
<dbReference type="GO" id="GO:0008017">
    <property type="term" value="F:microtubule binding"/>
    <property type="evidence" value="ECO:0007669"/>
    <property type="project" value="InterPro"/>
</dbReference>
<evidence type="ECO:0000256" key="5">
    <source>
        <dbReference type="SAM" id="MobiDB-lite"/>
    </source>
</evidence>
<dbReference type="PANTHER" id="PTHR47972">
    <property type="entry name" value="KINESIN-LIKE PROTEIN KLP-3"/>
    <property type="match status" value="1"/>
</dbReference>
<dbReference type="SMART" id="SM00033">
    <property type="entry name" value="CH"/>
    <property type="match status" value="1"/>
</dbReference>
<keyword evidence="2 3" id="KW-0505">Motor protein</keyword>
<dbReference type="InterPro" id="IPR027417">
    <property type="entry name" value="P-loop_NTPase"/>
</dbReference>
<dbReference type="InterPro" id="IPR036961">
    <property type="entry name" value="Kinesin_motor_dom_sf"/>
</dbReference>
<dbReference type="SUPFAM" id="SSF52540">
    <property type="entry name" value="P-loop containing nucleoside triphosphate hydrolases"/>
    <property type="match status" value="1"/>
</dbReference>
<dbReference type="Gene3D" id="1.10.418.10">
    <property type="entry name" value="Calponin-like domain"/>
    <property type="match status" value="1"/>
</dbReference>
<dbReference type="PROSITE" id="PS50021">
    <property type="entry name" value="CH"/>
    <property type="match status" value="1"/>
</dbReference>
<protein>
    <recommendedName>
        <fullName evidence="10">Kinesin motor domain-containing protein</fullName>
    </recommendedName>
</protein>
<dbReference type="PROSITE" id="PS50067">
    <property type="entry name" value="KINESIN_MOTOR_2"/>
    <property type="match status" value="1"/>
</dbReference>
<evidence type="ECO:0000256" key="3">
    <source>
        <dbReference type="PROSITE-ProRule" id="PRU00283"/>
    </source>
</evidence>
<dbReference type="GO" id="GO:0005524">
    <property type="term" value="F:ATP binding"/>
    <property type="evidence" value="ECO:0007669"/>
    <property type="project" value="UniProtKB-UniRule"/>
</dbReference>
<feature type="compositionally biased region" description="Polar residues" evidence="5">
    <location>
        <begin position="884"/>
        <end position="902"/>
    </location>
</feature>
<evidence type="ECO:0000313" key="9">
    <source>
        <dbReference type="Proteomes" id="UP000236630"/>
    </source>
</evidence>
<keyword evidence="9" id="KW-1185">Reference proteome</keyword>
<evidence type="ECO:0008006" key="10">
    <source>
        <dbReference type="Google" id="ProtNLM"/>
    </source>
</evidence>
<dbReference type="Pfam" id="PF16796">
    <property type="entry name" value="Microtub_bd"/>
    <property type="match status" value="1"/>
</dbReference>
<dbReference type="GO" id="GO:0007018">
    <property type="term" value="P:microtubule-based movement"/>
    <property type="evidence" value="ECO:0007669"/>
    <property type="project" value="InterPro"/>
</dbReference>
<evidence type="ECO:0000256" key="4">
    <source>
        <dbReference type="SAM" id="Coils"/>
    </source>
</evidence>
<evidence type="ECO:0000259" key="7">
    <source>
        <dbReference type="PROSITE" id="PS50067"/>
    </source>
</evidence>
<dbReference type="InterPro" id="IPR036872">
    <property type="entry name" value="CH_dom_sf"/>
</dbReference>
<reference evidence="8 9" key="1">
    <citation type="journal article" date="2017" name="Front. Genet.">
        <title>Draft sequencing of the heterozygous diploid genome of Satsuma (Citrus unshiu Marc.) using a hybrid assembly approach.</title>
        <authorList>
            <person name="Shimizu T."/>
            <person name="Tanizawa Y."/>
            <person name="Mochizuki T."/>
            <person name="Nagasaki H."/>
            <person name="Yoshioka T."/>
            <person name="Toyoda A."/>
            <person name="Fujiyama A."/>
            <person name="Kaminuma E."/>
            <person name="Nakamura Y."/>
        </authorList>
    </citation>
    <scope>NUCLEOTIDE SEQUENCE [LARGE SCALE GENOMIC DNA]</scope>
    <source>
        <strain evidence="9">cv. Miyagawa wase</strain>
    </source>
</reference>
<comment type="caution">
    <text evidence="8">The sequence shown here is derived from an EMBL/GenBank/DDBJ whole genome shotgun (WGS) entry which is preliminary data.</text>
</comment>
<organism evidence="8 9">
    <name type="scientific">Citrus unshiu</name>
    <name type="common">Satsuma mandarin</name>
    <name type="synonym">Citrus nobilis var. unshiu</name>
    <dbReference type="NCBI Taxonomy" id="55188"/>
    <lineage>
        <taxon>Eukaryota</taxon>
        <taxon>Viridiplantae</taxon>
        <taxon>Streptophyta</taxon>
        <taxon>Embryophyta</taxon>
        <taxon>Tracheophyta</taxon>
        <taxon>Spermatophyta</taxon>
        <taxon>Magnoliopsida</taxon>
        <taxon>eudicotyledons</taxon>
        <taxon>Gunneridae</taxon>
        <taxon>Pentapetalae</taxon>
        <taxon>rosids</taxon>
        <taxon>malvids</taxon>
        <taxon>Sapindales</taxon>
        <taxon>Rutaceae</taxon>
        <taxon>Aurantioideae</taxon>
        <taxon>Citrus</taxon>
    </lineage>
</organism>
<feature type="domain" description="Calponin-homology (CH)" evidence="6">
    <location>
        <begin position="24"/>
        <end position="148"/>
    </location>
</feature>